<keyword evidence="2" id="KW-0732">Signal</keyword>
<evidence type="ECO:0000256" key="1">
    <source>
        <dbReference type="SAM" id="MobiDB-lite"/>
    </source>
</evidence>
<protein>
    <submittedName>
        <fullName evidence="3">Uncharacterized protein</fullName>
    </submittedName>
</protein>
<feature type="signal peptide" evidence="2">
    <location>
        <begin position="1"/>
        <end position="22"/>
    </location>
</feature>
<dbReference type="Proteomes" id="UP001054945">
    <property type="component" value="Unassembled WGS sequence"/>
</dbReference>
<evidence type="ECO:0000313" key="4">
    <source>
        <dbReference type="Proteomes" id="UP001054945"/>
    </source>
</evidence>
<keyword evidence="4" id="KW-1185">Reference proteome</keyword>
<comment type="caution">
    <text evidence="3">The sequence shown here is derived from an EMBL/GenBank/DDBJ whole genome shotgun (WGS) entry which is preliminary data.</text>
</comment>
<accession>A0AAV4QNR8</accession>
<sequence>MGALVLRFVSCLTLSTLSPASLSPVRFPQRYSRGNSFQHSFKRPLAFGSDHKVLQLGFSKGPCNDAVRNHSQFSALSAKATVPHDDVPAGPDLGGGSIGASETRPSTGLKHVVKLLSDVRGDGL</sequence>
<feature type="chain" id="PRO_5043315837" evidence="2">
    <location>
        <begin position="23"/>
        <end position="124"/>
    </location>
</feature>
<reference evidence="3 4" key="1">
    <citation type="submission" date="2021-06" db="EMBL/GenBank/DDBJ databases">
        <title>Caerostris extrusa draft genome.</title>
        <authorList>
            <person name="Kono N."/>
            <person name="Arakawa K."/>
        </authorList>
    </citation>
    <scope>NUCLEOTIDE SEQUENCE [LARGE SCALE GENOMIC DNA]</scope>
</reference>
<evidence type="ECO:0000256" key="2">
    <source>
        <dbReference type="SAM" id="SignalP"/>
    </source>
</evidence>
<dbReference type="EMBL" id="BPLR01006431">
    <property type="protein sequence ID" value="GIY09807.1"/>
    <property type="molecule type" value="Genomic_DNA"/>
</dbReference>
<organism evidence="3 4">
    <name type="scientific">Caerostris extrusa</name>
    <name type="common">Bark spider</name>
    <name type="synonym">Caerostris bankana</name>
    <dbReference type="NCBI Taxonomy" id="172846"/>
    <lineage>
        <taxon>Eukaryota</taxon>
        <taxon>Metazoa</taxon>
        <taxon>Ecdysozoa</taxon>
        <taxon>Arthropoda</taxon>
        <taxon>Chelicerata</taxon>
        <taxon>Arachnida</taxon>
        <taxon>Araneae</taxon>
        <taxon>Araneomorphae</taxon>
        <taxon>Entelegynae</taxon>
        <taxon>Araneoidea</taxon>
        <taxon>Araneidae</taxon>
        <taxon>Caerostris</taxon>
    </lineage>
</organism>
<feature type="region of interest" description="Disordered" evidence="1">
    <location>
        <begin position="84"/>
        <end position="106"/>
    </location>
</feature>
<name>A0AAV4QNR8_CAEEX</name>
<dbReference type="AlphaFoldDB" id="A0AAV4QNR8"/>
<evidence type="ECO:0000313" key="3">
    <source>
        <dbReference type="EMBL" id="GIY09807.1"/>
    </source>
</evidence>
<proteinExistence type="predicted"/>
<gene>
    <name evidence="3" type="ORF">CEXT_750081</name>
</gene>